<dbReference type="CDD" id="cd00788">
    <property type="entry name" value="KU70"/>
    <property type="match status" value="1"/>
</dbReference>
<protein>
    <recommendedName>
        <fullName evidence="3">DNA helicase</fullName>
        <ecNumber evidence="3">3.6.4.12</ecNumber>
    </recommendedName>
</protein>
<dbReference type="GO" id="GO:0042162">
    <property type="term" value="F:telomeric DNA binding"/>
    <property type="evidence" value="ECO:0007669"/>
    <property type="project" value="InterPro"/>
</dbReference>
<dbReference type="SMART" id="SM00559">
    <property type="entry name" value="Ku78"/>
    <property type="match status" value="1"/>
</dbReference>
<evidence type="ECO:0000256" key="1">
    <source>
        <dbReference type="ARBA" id="ARBA00004123"/>
    </source>
</evidence>
<comment type="subcellular location">
    <subcellularLocation>
        <location evidence="1">Nucleus</location>
    </subcellularLocation>
</comment>
<dbReference type="GO" id="GO:0000723">
    <property type="term" value="P:telomere maintenance"/>
    <property type="evidence" value="ECO:0007669"/>
    <property type="project" value="InterPro"/>
</dbReference>
<reference evidence="17" key="1">
    <citation type="submission" date="2025-08" db="UniProtKB">
        <authorList>
            <consortium name="Ensembl"/>
        </authorList>
    </citation>
    <scope>IDENTIFICATION</scope>
</reference>
<dbReference type="CDD" id="cd01458">
    <property type="entry name" value="vWA_ku"/>
    <property type="match status" value="1"/>
</dbReference>
<dbReference type="Ensembl" id="ENSPKIT00000036251.1">
    <property type="protein sequence ID" value="ENSPKIP00000018416.1"/>
    <property type="gene ID" value="ENSPKIG00000003974.1"/>
</dbReference>
<dbReference type="PANTHER" id="PTHR12604">
    <property type="entry name" value="KU AUTOANTIGEN DNA HELICASE"/>
    <property type="match status" value="1"/>
</dbReference>
<dbReference type="InterPro" id="IPR003034">
    <property type="entry name" value="SAP_dom"/>
</dbReference>
<evidence type="ECO:0000256" key="10">
    <source>
        <dbReference type="ARBA" id="ARBA00023172"/>
    </source>
</evidence>
<dbReference type="FunFam" id="4.10.970.10:FF:000001">
    <property type="entry name" value="X-ray repair cross-complementing protein 6 isoform X1"/>
    <property type="match status" value="1"/>
</dbReference>
<dbReference type="Gene3D" id="4.10.970.10">
    <property type="entry name" value="Ku70, bridge and pillars"/>
    <property type="match status" value="1"/>
</dbReference>
<dbReference type="GO" id="GO:0003684">
    <property type="term" value="F:damaged DNA binding"/>
    <property type="evidence" value="ECO:0007669"/>
    <property type="project" value="InterPro"/>
</dbReference>
<dbReference type="InterPro" id="IPR006165">
    <property type="entry name" value="Ku70"/>
</dbReference>
<sequence>MAAWQEYYRDEDDEVEQEEGEELTVDYKYSGRDSLVFLVDASKEMFIKGENGEPSNFDMTMECVRNVYTSKIISSDRDLMALVFYSTQHTQNFQNSFKNVYVYHDLDSPGAKRVQEVDSLRGEKGAKLAGETLGSGETSLGDALWCCSNLYSDIKLRLSHKRLMIFTCRDNPHDADAGRDLSARTKAGDLKDTGVVIDLMHLKKQGGFDISLFFCDIISIPEGEEDLGLQMEPCSKLEQLQKRVRAKEMKKRAQTRLRLSLGDGVSIAVGLYVLARKATKPSAVRLYRDTNEPVITKTRLYNTQTGGLLLPSDTKRAQVYGKRQIVFEKAEVEELKRFDEPGLVLMGFKPMNRLKLHHHIRPSLFVFPEEEMVTGFHLIFLPYADDVRTLDTPKFPPADGSQVEKMKEIVQKLRFPYRSDSFENPVLQQHFRNLEALALDMLEPEPIEDLTLPKVEMIDRRLGPLAQEFKDLVYPAGYNPESKSTTKRKPAVAGGGAEKKPKLEVSEEDLRAHVKNGTLGKLTVPVLKEACKQFGVRTTGTKKQELIDALIAQLSK</sequence>
<dbReference type="Gene3D" id="3.40.50.410">
    <property type="entry name" value="von Willebrand factor, type A domain"/>
    <property type="match status" value="1"/>
</dbReference>
<evidence type="ECO:0000256" key="9">
    <source>
        <dbReference type="ARBA" id="ARBA00023125"/>
    </source>
</evidence>
<dbReference type="SUPFAM" id="SSF100939">
    <property type="entry name" value="SPOC domain-like"/>
    <property type="match status" value="1"/>
</dbReference>
<dbReference type="GO" id="GO:0003678">
    <property type="term" value="F:DNA helicase activity"/>
    <property type="evidence" value="ECO:0007669"/>
    <property type="project" value="UniProtKB-EC"/>
</dbReference>
<dbReference type="SUPFAM" id="SSF68906">
    <property type="entry name" value="SAP domain"/>
    <property type="match status" value="1"/>
</dbReference>
<comment type="catalytic activity">
    <reaction evidence="13">
        <text>ATP + H2O = ADP + phosphate + H(+)</text>
        <dbReference type="Rhea" id="RHEA:13065"/>
        <dbReference type="ChEBI" id="CHEBI:15377"/>
        <dbReference type="ChEBI" id="CHEBI:15378"/>
        <dbReference type="ChEBI" id="CHEBI:30616"/>
        <dbReference type="ChEBI" id="CHEBI:43474"/>
        <dbReference type="ChEBI" id="CHEBI:456216"/>
        <dbReference type="EC" id="3.6.4.12"/>
    </reaction>
</comment>
<dbReference type="FunFam" id="3.40.50.410:FF:000080">
    <property type="entry name" value="X-ray repair-complementing defective repair in Chinese hamster cells 6"/>
    <property type="match status" value="1"/>
</dbReference>
<dbReference type="GO" id="GO:0005524">
    <property type="term" value="F:ATP binding"/>
    <property type="evidence" value="ECO:0007669"/>
    <property type="project" value="UniProtKB-KW"/>
</dbReference>
<keyword evidence="6" id="KW-0378">Hydrolase</keyword>
<evidence type="ECO:0000256" key="7">
    <source>
        <dbReference type="ARBA" id="ARBA00022806"/>
    </source>
</evidence>
<dbReference type="NCBIfam" id="TIGR00578">
    <property type="entry name" value="ku70"/>
    <property type="match status" value="2"/>
</dbReference>
<name>A0A3B3RL32_9TELE</name>
<keyword evidence="12" id="KW-0539">Nucleus</keyword>
<feature type="domain" description="VWFA" evidence="16">
    <location>
        <begin position="34"/>
        <end position="244"/>
    </location>
</feature>
<dbReference type="GO" id="GO:0006303">
    <property type="term" value="P:double-strand break repair via nonhomologous end joining"/>
    <property type="evidence" value="ECO:0007669"/>
    <property type="project" value="InterPro"/>
</dbReference>
<evidence type="ECO:0000256" key="15">
    <source>
        <dbReference type="SAM" id="MobiDB-lite"/>
    </source>
</evidence>
<keyword evidence="8" id="KW-0067">ATP-binding</keyword>
<accession>A0A3B3RL32</accession>
<dbReference type="Pfam" id="PF02735">
    <property type="entry name" value="Ku"/>
    <property type="match status" value="1"/>
</dbReference>
<keyword evidence="18" id="KW-1185">Reference proteome</keyword>
<evidence type="ECO:0000256" key="6">
    <source>
        <dbReference type="ARBA" id="ARBA00022801"/>
    </source>
</evidence>
<dbReference type="PANTHER" id="PTHR12604:SF2">
    <property type="entry name" value="X-RAY REPAIR CROSS-COMPLEMENTING PROTEIN 6"/>
    <property type="match status" value="1"/>
</dbReference>
<dbReference type="GO" id="GO:0043564">
    <property type="term" value="C:Ku70:Ku80 complex"/>
    <property type="evidence" value="ECO:0007669"/>
    <property type="project" value="InterPro"/>
</dbReference>
<dbReference type="SUPFAM" id="SSF53300">
    <property type="entry name" value="vWA-like"/>
    <property type="match status" value="1"/>
</dbReference>
<evidence type="ECO:0000259" key="16">
    <source>
        <dbReference type="PROSITE" id="PS50234"/>
    </source>
</evidence>
<dbReference type="InterPro" id="IPR016194">
    <property type="entry name" value="SPOC-like_C_dom_sf"/>
</dbReference>
<dbReference type="PROSITE" id="PS50234">
    <property type="entry name" value="VWFA"/>
    <property type="match status" value="1"/>
</dbReference>
<dbReference type="GeneTree" id="ENSGT00940000153239"/>
<dbReference type="InterPro" id="IPR005160">
    <property type="entry name" value="Ku_C"/>
</dbReference>
<comment type="similarity">
    <text evidence="2">Belongs to the ku70 family.</text>
</comment>
<keyword evidence="10" id="KW-0233">DNA recombination</keyword>
<dbReference type="Pfam" id="PF03730">
    <property type="entry name" value="Ku_C"/>
    <property type="match status" value="1"/>
</dbReference>
<keyword evidence="9" id="KW-0238">DNA-binding</keyword>
<dbReference type="InterPro" id="IPR027388">
    <property type="entry name" value="Ku70_bridge/pillars_dom_sf"/>
</dbReference>
<dbReference type="PIRSF" id="PIRSF003033">
    <property type="entry name" value="Ku70"/>
    <property type="match status" value="1"/>
</dbReference>
<keyword evidence="11" id="KW-0234">DNA repair</keyword>
<dbReference type="GO" id="GO:0016787">
    <property type="term" value="F:hydrolase activity"/>
    <property type="evidence" value="ECO:0007669"/>
    <property type="project" value="UniProtKB-KW"/>
</dbReference>
<dbReference type="SMART" id="SM00513">
    <property type="entry name" value="SAP"/>
    <property type="match status" value="1"/>
</dbReference>
<dbReference type="AlphaFoldDB" id="A0A3B3RL32"/>
<evidence type="ECO:0000256" key="4">
    <source>
        <dbReference type="ARBA" id="ARBA00022741"/>
    </source>
</evidence>
<dbReference type="InterPro" id="IPR047087">
    <property type="entry name" value="KU70_core_dom"/>
</dbReference>
<evidence type="ECO:0000313" key="17">
    <source>
        <dbReference type="Ensembl" id="ENSPKIP00000018416.1"/>
    </source>
</evidence>
<dbReference type="InterPro" id="IPR002035">
    <property type="entry name" value="VWF_A"/>
</dbReference>
<dbReference type="GO" id="GO:0003690">
    <property type="term" value="F:double-stranded DNA binding"/>
    <property type="evidence" value="ECO:0007669"/>
    <property type="project" value="TreeGrafter"/>
</dbReference>
<organism evidence="17 18">
    <name type="scientific">Paramormyrops kingsleyae</name>
    <dbReference type="NCBI Taxonomy" id="1676925"/>
    <lineage>
        <taxon>Eukaryota</taxon>
        <taxon>Metazoa</taxon>
        <taxon>Chordata</taxon>
        <taxon>Craniata</taxon>
        <taxon>Vertebrata</taxon>
        <taxon>Euteleostomi</taxon>
        <taxon>Actinopterygii</taxon>
        <taxon>Neopterygii</taxon>
        <taxon>Teleostei</taxon>
        <taxon>Osteoglossocephala</taxon>
        <taxon>Osteoglossomorpha</taxon>
        <taxon>Osteoglossiformes</taxon>
        <taxon>Mormyridae</taxon>
        <taxon>Paramormyrops</taxon>
    </lineage>
</organism>
<evidence type="ECO:0000256" key="12">
    <source>
        <dbReference type="ARBA" id="ARBA00023242"/>
    </source>
</evidence>
<dbReference type="Gene3D" id="1.10.1600.10">
    <property type="match status" value="1"/>
</dbReference>
<dbReference type="Proteomes" id="UP000261540">
    <property type="component" value="Unplaced"/>
</dbReference>
<dbReference type="FunFam" id="1.10.720.30:FF:000007">
    <property type="entry name" value="X-ray repair cross complementing 6"/>
    <property type="match status" value="1"/>
</dbReference>
<evidence type="ECO:0000256" key="14">
    <source>
        <dbReference type="PIRSR" id="PIRSR003033-1"/>
    </source>
</evidence>
<dbReference type="GO" id="GO:0006310">
    <property type="term" value="P:DNA recombination"/>
    <property type="evidence" value="ECO:0007669"/>
    <property type="project" value="UniProtKB-KW"/>
</dbReference>
<reference evidence="17" key="2">
    <citation type="submission" date="2025-09" db="UniProtKB">
        <authorList>
            <consortium name="Ensembl"/>
        </authorList>
    </citation>
    <scope>IDENTIFICATION</scope>
</reference>
<dbReference type="InterPro" id="IPR005161">
    <property type="entry name" value="Ku_N"/>
</dbReference>
<evidence type="ECO:0000256" key="8">
    <source>
        <dbReference type="ARBA" id="ARBA00022840"/>
    </source>
</evidence>
<evidence type="ECO:0000313" key="18">
    <source>
        <dbReference type="Proteomes" id="UP000261540"/>
    </source>
</evidence>
<feature type="region of interest" description="Disordered" evidence="15">
    <location>
        <begin position="480"/>
        <end position="503"/>
    </location>
</feature>
<evidence type="ECO:0000256" key="5">
    <source>
        <dbReference type="ARBA" id="ARBA00022763"/>
    </source>
</evidence>
<proteinExistence type="inferred from homology"/>
<dbReference type="Pfam" id="PF03731">
    <property type="entry name" value="Ku_N"/>
    <property type="match status" value="1"/>
</dbReference>
<keyword evidence="5" id="KW-0227">DNA damage</keyword>
<dbReference type="InterPro" id="IPR036465">
    <property type="entry name" value="vWFA_dom_sf"/>
</dbReference>
<keyword evidence="7" id="KW-0347">Helicase</keyword>
<dbReference type="InterPro" id="IPR036361">
    <property type="entry name" value="SAP_dom_sf"/>
</dbReference>
<evidence type="ECO:0000256" key="11">
    <source>
        <dbReference type="ARBA" id="ARBA00023204"/>
    </source>
</evidence>
<dbReference type="InterPro" id="IPR006164">
    <property type="entry name" value="DNA_bd_Ku70/Ku80"/>
</dbReference>
<keyword evidence="4" id="KW-0547">Nucleotide-binding</keyword>
<evidence type="ECO:0000256" key="3">
    <source>
        <dbReference type="ARBA" id="ARBA00012551"/>
    </source>
</evidence>
<feature type="active site" description="Schiff-base intermediate with DNA; for 5'-deoxyribose-5-phosphate lyase activity" evidence="14">
    <location>
        <position position="28"/>
    </location>
</feature>
<evidence type="ECO:0000256" key="13">
    <source>
        <dbReference type="ARBA" id="ARBA00047995"/>
    </source>
</evidence>
<dbReference type="Gene3D" id="1.10.720.30">
    <property type="entry name" value="SAP domain"/>
    <property type="match status" value="1"/>
</dbReference>
<dbReference type="EC" id="3.6.4.12" evidence="3"/>
<evidence type="ECO:0000256" key="2">
    <source>
        <dbReference type="ARBA" id="ARBA00005240"/>
    </source>
</evidence>
<dbReference type="Pfam" id="PF02037">
    <property type="entry name" value="SAP"/>
    <property type="match status" value="1"/>
</dbReference>